<dbReference type="InterPro" id="IPR002942">
    <property type="entry name" value="S4_RNA-bd"/>
</dbReference>
<comment type="caution">
    <text evidence="7">The sequence shown here is derived from an EMBL/GenBank/DDBJ whole genome shotgun (WGS) entry which is preliminary data.</text>
</comment>
<keyword evidence="2 5" id="KW-0413">Isomerase</keyword>
<dbReference type="GO" id="GO:0000455">
    <property type="term" value="P:enzyme-directed rRNA pseudouridine synthesis"/>
    <property type="evidence" value="ECO:0007669"/>
    <property type="project" value="UniProtKB-ARBA"/>
</dbReference>
<feature type="domain" description="RNA-binding S4" evidence="6">
    <location>
        <begin position="13"/>
        <end position="68"/>
    </location>
</feature>
<name>R6U8D0_9BACT</name>
<dbReference type="Proteomes" id="UP000017938">
    <property type="component" value="Unassembled WGS sequence"/>
</dbReference>
<protein>
    <recommendedName>
        <fullName evidence="5">Pseudouridine synthase</fullName>
        <ecNumber evidence="5">5.4.99.-</ecNumber>
    </recommendedName>
</protein>
<dbReference type="GO" id="GO:0003723">
    <property type="term" value="F:RNA binding"/>
    <property type="evidence" value="ECO:0007669"/>
    <property type="project" value="UniProtKB-KW"/>
</dbReference>
<dbReference type="Pfam" id="PF01479">
    <property type="entry name" value="S4"/>
    <property type="match status" value="1"/>
</dbReference>
<dbReference type="Gene3D" id="3.30.2350.10">
    <property type="entry name" value="Pseudouridine synthase"/>
    <property type="match status" value="1"/>
</dbReference>
<dbReference type="InterPro" id="IPR020103">
    <property type="entry name" value="PsdUridine_synth_cat_dom_sf"/>
</dbReference>
<dbReference type="InterPro" id="IPR006225">
    <property type="entry name" value="PsdUridine_synth_RluC/D"/>
</dbReference>
<dbReference type="SUPFAM" id="SSF55174">
    <property type="entry name" value="Alpha-L RNA-binding motif"/>
    <property type="match status" value="1"/>
</dbReference>
<evidence type="ECO:0000256" key="2">
    <source>
        <dbReference type="ARBA" id="ARBA00023235"/>
    </source>
</evidence>
<dbReference type="Gene3D" id="3.10.290.10">
    <property type="entry name" value="RNA-binding S4 domain"/>
    <property type="match status" value="1"/>
</dbReference>
<dbReference type="GO" id="GO:0120159">
    <property type="term" value="F:rRNA pseudouridine synthase activity"/>
    <property type="evidence" value="ECO:0007669"/>
    <property type="project" value="UniProtKB-ARBA"/>
</dbReference>
<comment type="function">
    <text evidence="5">Responsible for synthesis of pseudouridine from uracil.</text>
</comment>
<dbReference type="CDD" id="cd00165">
    <property type="entry name" value="S4"/>
    <property type="match status" value="1"/>
</dbReference>
<dbReference type="SUPFAM" id="SSF55120">
    <property type="entry name" value="Pseudouridine synthase"/>
    <property type="match status" value="1"/>
</dbReference>
<reference evidence="7" key="1">
    <citation type="submission" date="2012-11" db="EMBL/GenBank/DDBJ databases">
        <title>Dependencies among metagenomic species, viruses, plasmids and units of genetic variation.</title>
        <authorList>
            <person name="Nielsen H.B."/>
            <person name="Almeida M."/>
            <person name="Juncker A.S."/>
            <person name="Rasmussen S."/>
            <person name="Li J."/>
            <person name="Sunagawa S."/>
            <person name="Plichta D."/>
            <person name="Gautier L."/>
            <person name="Le Chatelier E."/>
            <person name="Peletier E."/>
            <person name="Bonde I."/>
            <person name="Nielsen T."/>
            <person name="Manichanh C."/>
            <person name="Arumugam M."/>
            <person name="Batto J."/>
            <person name="Santos M.B.Q.D."/>
            <person name="Blom N."/>
            <person name="Borruel N."/>
            <person name="Burgdorf K.S."/>
            <person name="Boumezbeur F."/>
            <person name="Casellas F."/>
            <person name="Dore J."/>
            <person name="Guarner F."/>
            <person name="Hansen T."/>
            <person name="Hildebrand F."/>
            <person name="Kaas R.S."/>
            <person name="Kennedy S."/>
            <person name="Kristiansen K."/>
            <person name="Kultima J.R."/>
            <person name="Leonard P."/>
            <person name="Levenez F."/>
            <person name="Lund O."/>
            <person name="Moumen B."/>
            <person name="Le Paslier D."/>
            <person name="Pons N."/>
            <person name="Pedersen O."/>
            <person name="Prifti E."/>
            <person name="Qin J."/>
            <person name="Raes J."/>
            <person name="Tap J."/>
            <person name="Tims S."/>
            <person name="Ussery D.W."/>
            <person name="Yamada T."/>
            <person name="MetaHit consortium"/>
            <person name="Renault P."/>
            <person name="Sicheritz-Ponten T."/>
            <person name="Bork P."/>
            <person name="Wang J."/>
            <person name="Brunak S."/>
            <person name="Ehrlich S.D."/>
        </authorList>
    </citation>
    <scope>NUCLEOTIDE SEQUENCE [LARGE SCALE GENOMIC DNA]</scope>
</reference>
<reference evidence="8 10" key="2">
    <citation type="submission" date="2022-03" db="EMBL/GenBank/DDBJ databases">
        <title>Metagenome-assembled genomes from swine fecal metagenomes.</title>
        <authorList>
            <person name="Holman D.B."/>
            <person name="Kommadath A."/>
        </authorList>
    </citation>
    <scope>NUCLEOTIDE SEQUENCE [LARGE SCALE GENOMIC DNA]</scope>
    <source>
        <strain evidence="8">SUG147</strain>
    </source>
</reference>
<evidence type="ECO:0000313" key="10">
    <source>
        <dbReference type="Proteomes" id="UP001139365"/>
    </source>
</evidence>
<evidence type="ECO:0000256" key="3">
    <source>
        <dbReference type="PIRSR" id="PIRSR606225-1"/>
    </source>
</evidence>
<gene>
    <name evidence="7" type="ORF">BN580_02123</name>
    <name evidence="8" type="ORF">MR241_09605</name>
</gene>
<keyword evidence="4" id="KW-0694">RNA-binding</keyword>
<dbReference type="PROSITE" id="PS50889">
    <property type="entry name" value="S4"/>
    <property type="match status" value="1"/>
</dbReference>
<dbReference type="AlphaFoldDB" id="R6U8D0"/>
<evidence type="ECO:0000313" key="7">
    <source>
        <dbReference type="EMBL" id="CDC76361.1"/>
    </source>
</evidence>
<dbReference type="STRING" id="1263015.BN580_02123"/>
<evidence type="ECO:0000259" key="6">
    <source>
        <dbReference type="SMART" id="SM00363"/>
    </source>
</evidence>
<evidence type="ECO:0000313" key="9">
    <source>
        <dbReference type="Proteomes" id="UP000017938"/>
    </source>
</evidence>
<evidence type="ECO:0000256" key="1">
    <source>
        <dbReference type="ARBA" id="ARBA00010876"/>
    </source>
</evidence>
<organism evidence="7 9">
    <name type="scientific">Candidatus Colimorpha enterica</name>
    <dbReference type="NCBI Taxonomy" id="3083063"/>
    <lineage>
        <taxon>Bacteria</taxon>
        <taxon>Pseudomonadati</taxon>
        <taxon>Bacteroidota</taxon>
        <taxon>Bacteroidia</taxon>
        <taxon>Bacteroidales</taxon>
        <taxon>Candidatus Colimorpha</taxon>
    </lineage>
</organism>
<sequence length="327" mass="36518">MKILTIGTNDAGQRLDKFLSKAVKAMPPSLMYKSIRTKKIKVNRKRAEPDQMLCEGDTVQLFLPDELFGDGAADSRAKLLSHITPAFSVVYEDENLILCNKPAGLQVHSDDKDDTNTLITQIQAYLYKKGEYDPSSEQSFAPALCNRIDRNTSGIVIAAKNAAALRELNRLIKERRLTKKYLCAVHGSMEKKSDILTGYITKDSDRNTVTVYRKRIPGSKDIKTGYRVLAEKDGLSLLEVELFTGRTHQIRAHLSSVGHPLLGDGKYGINRDDRHAGYKYQALCSYSLTFGGGDMLSYLNGKTFKLPPDGIWFVRDFMNGGETLGRL</sequence>
<dbReference type="Pfam" id="PF00849">
    <property type="entry name" value="PseudoU_synth_2"/>
    <property type="match status" value="1"/>
</dbReference>
<dbReference type="Proteomes" id="UP001139365">
    <property type="component" value="Unassembled WGS sequence"/>
</dbReference>
<dbReference type="InterPro" id="IPR006145">
    <property type="entry name" value="PsdUridine_synth_RsuA/RluA"/>
</dbReference>
<accession>R6U8D0</accession>
<evidence type="ECO:0000256" key="5">
    <source>
        <dbReference type="RuleBase" id="RU362028"/>
    </source>
</evidence>
<evidence type="ECO:0000313" key="8">
    <source>
        <dbReference type="EMBL" id="MCI5756532.1"/>
    </source>
</evidence>
<dbReference type="NCBIfam" id="TIGR00005">
    <property type="entry name" value="rluA_subfam"/>
    <property type="match status" value="1"/>
</dbReference>
<dbReference type="EMBL" id="CBFW010000366">
    <property type="protein sequence ID" value="CDC76361.1"/>
    <property type="molecule type" value="Genomic_DNA"/>
</dbReference>
<dbReference type="PROSITE" id="PS01129">
    <property type="entry name" value="PSI_RLU"/>
    <property type="match status" value="1"/>
</dbReference>
<dbReference type="PANTHER" id="PTHR21600">
    <property type="entry name" value="MITOCHONDRIAL RNA PSEUDOURIDINE SYNTHASE"/>
    <property type="match status" value="1"/>
</dbReference>
<comment type="catalytic activity">
    <reaction evidence="5">
        <text>a uridine in RNA = a pseudouridine in RNA</text>
        <dbReference type="Rhea" id="RHEA:48348"/>
        <dbReference type="Rhea" id="RHEA-COMP:12068"/>
        <dbReference type="Rhea" id="RHEA-COMP:12069"/>
        <dbReference type="ChEBI" id="CHEBI:65314"/>
        <dbReference type="ChEBI" id="CHEBI:65315"/>
    </reaction>
</comment>
<proteinExistence type="inferred from homology"/>
<dbReference type="InterPro" id="IPR036986">
    <property type="entry name" value="S4_RNA-bd_sf"/>
</dbReference>
<dbReference type="SMART" id="SM00363">
    <property type="entry name" value="S4"/>
    <property type="match status" value="1"/>
</dbReference>
<comment type="similarity">
    <text evidence="1 5">Belongs to the pseudouridine synthase RluA family.</text>
</comment>
<dbReference type="InterPro" id="IPR050188">
    <property type="entry name" value="RluA_PseudoU_synthase"/>
</dbReference>
<feature type="active site" evidence="3">
    <location>
        <position position="149"/>
    </location>
</feature>
<dbReference type="CDD" id="cd02869">
    <property type="entry name" value="PseudoU_synth_RluA_like"/>
    <property type="match status" value="1"/>
</dbReference>
<dbReference type="InterPro" id="IPR006224">
    <property type="entry name" value="PsdUridine_synth_RluA-like_CS"/>
</dbReference>
<dbReference type="EMBL" id="JALEMU010000162">
    <property type="protein sequence ID" value="MCI5756532.1"/>
    <property type="molecule type" value="Genomic_DNA"/>
</dbReference>
<evidence type="ECO:0000256" key="4">
    <source>
        <dbReference type="PROSITE-ProRule" id="PRU00182"/>
    </source>
</evidence>
<dbReference type="EC" id="5.4.99.-" evidence="5"/>